<feature type="region of interest" description="Disordered" evidence="1">
    <location>
        <begin position="34"/>
        <end position="53"/>
    </location>
</feature>
<dbReference type="EMBL" id="JAURVH010001534">
    <property type="protein sequence ID" value="KAK5895623.1"/>
    <property type="molecule type" value="Genomic_DNA"/>
</dbReference>
<evidence type="ECO:0000259" key="2">
    <source>
        <dbReference type="Pfam" id="PF24889"/>
    </source>
</evidence>
<proteinExistence type="predicted"/>
<feature type="region of interest" description="Disordered" evidence="1">
    <location>
        <begin position="345"/>
        <end position="381"/>
    </location>
</feature>
<feature type="compositionally biased region" description="Low complexity" evidence="1">
    <location>
        <begin position="349"/>
        <end position="360"/>
    </location>
</feature>
<sequence length="826" mass="87250">MQHPYSGGGSTGGSIPLQTLPDPPTIFFPSIPERPISFSPPPTGPPKAYNTQRRKSTSILEAPTRHFQPAYPRYGSSLHPFAGMEGVETPPLFMVNPSFAAAAQRLGVGEPLHLQGQSDPSLYVYKDMRAEHEDAVRRLSLNQAALLDHYEAMAYGGYPMTAHQLGHLGFHQQMQAAAAAASMGFEPVPPPQPGFLHTHLMQRMSSHSPIPPPLPLMSGPTGGSPSSSDGCYPPPQQPSSSAFPMSAPAVMAEALPSTGSVFEFHLAAAAAAAAGDPSLLASRLYRGRRSSMDLPLEDTGTGSGGSGTYSRLQPVTEELYTYLSPELPLPPGSLLLHHIGIAGKDRSPDPSSDSFASSDAGEFQSPPPPPLLPPFDSSAAQSIPHSSSAVFYDAPGGLFAVDPQGHPPSMQSFLPATPSTELGGAPSTQLESLIQSAWARHGGVIPAQPDMTYHESLLAMQAANPTLQQVQSPIPQSTAGPPPLVPATTQPAPPGTPQQVVPSSHSITSVQSPSHTSLPHTSSQSSELSQSQLQPPQVLSSIESGHSEASGLSDGNEGGGGGGGGRHEGRSTKRHQRRSVRSRSRNEKTSKAKLNVLNISNRGDRVAECQLETHNRKMVTFRFDLDGDNPEEIAQIMVQSEFILESERESFIEQVREVIENADEKGLERDPNSQMAGDMVQQIPTRSVPMPDISPSATAQVVHSAGRRFIVSPVLEARLREQTLPSSPSPARQRPAGIVPPAAAPAQTPATGLSLSQSAGAISLQQAFSELRQNRDQFDPGPSTAPASIHSIHSTHPPLQPAAATAPPTGQLSPSHCGSYCCSPPF</sequence>
<evidence type="ECO:0000313" key="4">
    <source>
        <dbReference type="Proteomes" id="UP001331515"/>
    </source>
</evidence>
<gene>
    <name evidence="3" type="ORF">CgunFtcFv8_009302</name>
</gene>
<reference evidence="3 4" key="1">
    <citation type="journal article" date="2023" name="Mol. Biol. Evol.">
        <title>Genomics of Secondarily Temperate Adaptation in the Only Non-Antarctic Icefish.</title>
        <authorList>
            <person name="Rivera-Colon A.G."/>
            <person name="Rayamajhi N."/>
            <person name="Minhas B.F."/>
            <person name="Madrigal G."/>
            <person name="Bilyk K.T."/>
            <person name="Yoon V."/>
            <person name="Hune M."/>
            <person name="Gregory S."/>
            <person name="Cheng C.H.C."/>
            <person name="Catchen J.M."/>
        </authorList>
    </citation>
    <scope>NUCLEOTIDE SEQUENCE [LARGE SCALE GENOMIC DNA]</scope>
    <source>
        <tissue evidence="3">White muscle</tissue>
    </source>
</reference>
<name>A0AAN8C3Y8_CHAGU</name>
<feature type="region of interest" description="Disordered" evidence="1">
    <location>
        <begin position="722"/>
        <end position="754"/>
    </location>
</feature>
<evidence type="ECO:0000256" key="1">
    <source>
        <dbReference type="SAM" id="MobiDB-lite"/>
    </source>
</evidence>
<comment type="caution">
    <text evidence="3">The sequence shown here is derived from an EMBL/GenBank/DDBJ whole genome shotgun (WGS) entry which is preliminary data.</text>
</comment>
<feature type="compositionally biased region" description="Low complexity" evidence="1">
    <location>
        <begin position="740"/>
        <end position="751"/>
    </location>
</feature>
<feature type="compositionally biased region" description="Pro residues" evidence="1">
    <location>
        <begin position="480"/>
        <end position="496"/>
    </location>
</feature>
<feature type="region of interest" description="Disordered" evidence="1">
    <location>
        <begin position="1"/>
        <end position="26"/>
    </location>
</feature>
<feature type="region of interest" description="Disordered" evidence="1">
    <location>
        <begin position="469"/>
        <end position="593"/>
    </location>
</feature>
<feature type="compositionally biased region" description="Low complexity" evidence="1">
    <location>
        <begin position="216"/>
        <end position="230"/>
    </location>
</feature>
<dbReference type="Pfam" id="PF24889">
    <property type="entry name" value="CCTL2_WNK"/>
    <property type="match status" value="1"/>
</dbReference>
<accession>A0AAN8C3Y8</accession>
<feature type="domain" description="Serine/threonine-protein kinase WNK CCTL2" evidence="2">
    <location>
        <begin position="592"/>
        <end position="665"/>
    </location>
</feature>
<feature type="compositionally biased region" description="Gly residues" evidence="1">
    <location>
        <begin position="1"/>
        <end position="12"/>
    </location>
</feature>
<dbReference type="PANTHER" id="PTHR13902">
    <property type="entry name" value="SERINE/THREONINE-PROTEIN KINASE WNK WITH NO LYSINE -RELATED"/>
    <property type="match status" value="1"/>
</dbReference>
<dbReference type="Proteomes" id="UP001331515">
    <property type="component" value="Unassembled WGS sequence"/>
</dbReference>
<feature type="region of interest" description="Disordered" evidence="1">
    <location>
        <begin position="204"/>
        <end position="241"/>
    </location>
</feature>
<dbReference type="FunFam" id="3.10.20.90:FF:000012">
    <property type="entry name" value="Serine/threonine-protein kinase WNK1 isoform 2"/>
    <property type="match status" value="1"/>
</dbReference>
<dbReference type="InterPro" id="IPR050588">
    <property type="entry name" value="WNK_Ser-Thr_kinase"/>
</dbReference>
<feature type="compositionally biased region" description="Low complexity" evidence="1">
    <location>
        <begin position="511"/>
        <end position="541"/>
    </location>
</feature>
<feature type="compositionally biased region" description="Polar residues" evidence="1">
    <location>
        <begin position="469"/>
        <end position="479"/>
    </location>
</feature>
<organism evidence="3 4">
    <name type="scientific">Champsocephalus gunnari</name>
    <name type="common">Mackerel icefish</name>
    <dbReference type="NCBI Taxonomy" id="52237"/>
    <lineage>
        <taxon>Eukaryota</taxon>
        <taxon>Metazoa</taxon>
        <taxon>Chordata</taxon>
        <taxon>Craniata</taxon>
        <taxon>Vertebrata</taxon>
        <taxon>Euteleostomi</taxon>
        <taxon>Actinopterygii</taxon>
        <taxon>Neopterygii</taxon>
        <taxon>Teleostei</taxon>
        <taxon>Neoteleostei</taxon>
        <taxon>Acanthomorphata</taxon>
        <taxon>Eupercaria</taxon>
        <taxon>Perciformes</taxon>
        <taxon>Notothenioidei</taxon>
        <taxon>Channichthyidae</taxon>
        <taxon>Champsocephalus</taxon>
    </lineage>
</organism>
<keyword evidence="4" id="KW-1185">Reference proteome</keyword>
<feature type="compositionally biased region" description="Low complexity" evidence="1">
    <location>
        <begin position="801"/>
        <end position="812"/>
    </location>
</feature>
<dbReference type="AlphaFoldDB" id="A0AAN8C3Y8"/>
<feature type="region of interest" description="Disordered" evidence="1">
    <location>
        <begin position="402"/>
        <end position="424"/>
    </location>
</feature>
<protein>
    <recommendedName>
        <fullName evidence="2">Serine/threonine-protein kinase WNK CCTL2 domain-containing protein</fullName>
    </recommendedName>
</protein>
<evidence type="ECO:0000313" key="3">
    <source>
        <dbReference type="EMBL" id="KAK5895623.1"/>
    </source>
</evidence>
<feature type="compositionally biased region" description="Polar residues" evidence="1">
    <location>
        <begin position="409"/>
        <end position="424"/>
    </location>
</feature>
<dbReference type="Gene3D" id="3.10.20.90">
    <property type="entry name" value="Phosphatidylinositol 3-kinase Catalytic Subunit, Chain A, domain 1"/>
    <property type="match status" value="1"/>
</dbReference>
<dbReference type="InterPro" id="IPR056865">
    <property type="entry name" value="CCTL2_WNK"/>
</dbReference>
<feature type="compositionally biased region" description="Basic residues" evidence="1">
    <location>
        <begin position="572"/>
        <end position="583"/>
    </location>
</feature>
<feature type="region of interest" description="Disordered" evidence="1">
    <location>
        <begin position="775"/>
        <end position="817"/>
    </location>
</feature>